<comment type="caution">
    <text evidence="1">The sequence shown here is derived from an EMBL/GenBank/DDBJ whole genome shotgun (WGS) entry which is preliminary data.</text>
</comment>
<reference evidence="1 2" key="1">
    <citation type="submission" date="2020-09" db="EMBL/GenBank/DDBJ databases">
        <title>Biosynthesis of the nuclear factor of activated T cells inhibitor NFAT-133 and its congeners in Streptomyces pactum.</title>
        <authorList>
            <person name="Zhou W."/>
            <person name="Posri P."/>
            <person name="Abugrain M.E."/>
            <person name="Weisberg A.J."/>
            <person name="Chang J.H."/>
            <person name="Mahmud T."/>
        </authorList>
    </citation>
    <scope>NUCLEOTIDE SEQUENCE [LARGE SCALE GENOMIC DNA]</scope>
    <source>
        <strain evidence="1 2">ATCC 27456</strain>
    </source>
</reference>
<keyword evidence="2" id="KW-1185">Reference proteome</keyword>
<gene>
    <name evidence="1" type="ORF">IHE55_22870</name>
</gene>
<dbReference type="EMBL" id="JACYXC010000001">
    <property type="protein sequence ID" value="MBH5337449.1"/>
    <property type="molecule type" value="Genomic_DNA"/>
</dbReference>
<protein>
    <submittedName>
        <fullName evidence="1">ABC transporter ATPase</fullName>
    </submittedName>
</protein>
<evidence type="ECO:0000313" key="2">
    <source>
        <dbReference type="Proteomes" id="UP000807371"/>
    </source>
</evidence>
<accession>A0ABS0NQG3</accession>
<organism evidence="1 2">
    <name type="scientific">Streptomyces pactum</name>
    <dbReference type="NCBI Taxonomy" id="68249"/>
    <lineage>
        <taxon>Bacteria</taxon>
        <taxon>Bacillati</taxon>
        <taxon>Actinomycetota</taxon>
        <taxon>Actinomycetes</taxon>
        <taxon>Kitasatosporales</taxon>
        <taxon>Streptomycetaceae</taxon>
        <taxon>Streptomyces</taxon>
    </lineage>
</organism>
<name>A0ABS0NQG3_9ACTN</name>
<sequence length="101" mass="10976">MDCSLETAEAARRAHAWAENVDGLRSASERDVTRARARLWALVAQACTALAAAPPPLAVHAVGRALDAARRQERSTERAEWQDQAWTWAEVALACAAARPE</sequence>
<evidence type="ECO:0000313" key="1">
    <source>
        <dbReference type="EMBL" id="MBH5337449.1"/>
    </source>
</evidence>
<proteinExistence type="predicted"/>
<dbReference type="RefSeq" id="WP_197990744.1">
    <property type="nucleotide sequence ID" value="NZ_JACYXC010000001.1"/>
</dbReference>
<dbReference type="Proteomes" id="UP000807371">
    <property type="component" value="Unassembled WGS sequence"/>
</dbReference>